<feature type="domain" description="PLD phosphodiesterase" evidence="1">
    <location>
        <begin position="11"/>
        <end position="38"/>
    </location>
</feature>
<dbReference type="PANTHER" id="PTHR21248:SF22">
    <property type="entry name" value="PHOSPHOLIPASE D"/>
    <property type="match status" value="1"/>
</dbReference>
<dbReference type="GO" id="GO:0030572">
    <property type="term" value="F:phosphatidyltransferase activity"/>
    <property type="evidence" value="ECO:0007669"/>
    <property type="project" value="UniProtKB-ARBA"/>
</dbReference>
<comment type="caution">
    <text evidence="3">The sequence shown here is derived from an EMBL/GenBank/DDBJ whole genome shotgun (WGS) entry which is preliminary data.</text>
</comment>
<dbReference type="InterPro" id="IPR001736">
    <property type="entry name" value="PLipase_D/transphosphatidylase"/>
</dbReference>
<dbReference type="EMBL" id="JEOB01000004">
    <property type="protein sequence ID" value="EXM38694.1"/>
    <property type="molecule type" value="Genomic_DNA"/>
</dbReference>
<name>A0A011W2M3_RUMAL</name>
<organism evidence="3 4">
    <name type="scientific">Ruminococcus albus SY3</name>
    <dbReference type="NCBI Taxonomy" id="1341156"/>
    <lineage>
        <taxon>Bacteria</taxon>
        <taxon>Bacillati</taxon>
        <taxon>Bacillota</taxon>
        <taxon>Clostridia</taxon>
        <taxon>Eubacteriales</taxon>
        <taxon>Oscillospiraceae</taxon>
        <taxon>Ruminococcus</taxon>
    </lineage>
</organism>
<sequence length="98" mass="10534">MASGVRLYRFTPGFIHSKVFVSDDKVATVGSVNLNSRSFYCDFECGAVLTGVPCIADIKTDILDTLAECQLITEENIIPLTLAEEARAAVMGNLGGMM</sequence>
<dbReference type="Proteomes" id="UP000021369">
    <property type="component" value="Unassembled WGS sequence"/>
</dbReference>
<dbReference type="AlphaFoldDB" id="A0A011W2M3"/>
<dbReference type="GO" id="GO:0032049">
    <property type="term" value="P:cardiolipin biosynthetic process"/>
    <property type="evidence" value="ECO:0007669"/>
    <property type="project" value="UniProtKB-ARBA"/>
</dbReference>
<gene>
    <name evidence="3" type="ORF">RASY3_03145</name>
    <name evidence="2" type="ORF">RASY3_18410</name>
</gene>
<protein>
    <recommendedName>
        <fullName evidence="1">PLD phosphodiesterase domain-containing protein</fullName>
    </recommendedName>
</protein>
<dbReference type="PATRIC" id="fig|1341156.4.peg.3272"/>
<dbReference type="InterPro" id="IPR025202">
    <property type="entry name" value="PLD-like_dom"/>
</dbReference>
<dbReference type="PROSITE" id="PS50035">
    <property type="entry name" value="PLD"/>
    <property type="match status" value="1"/>
</dbReference>
<evidence type="ECO:0000313" key="2">
    <source>
        <dbReference type="EMBL" id="EXM38694.1"/>
    </source>
</evidence>
<dbReference type="Pfam" id="PF13091">
    <property type="entry name" value="PLDc_2"/>
    <property type="match status" value="1"/>
</dbReference>
<dbReference type="PANTHER" id="PTHR21248">
    <property type="entry name" value="CARDIOLIPIN SYNTHASE"/>
    <property type="match status" value="1"/>
</dbReference>
<dbReference type="EMBL" id="JEOB01000001">
    <property type="protein sequence ID" value="EXM41048.1"/>
    <property type="molecule type" value="Genomic_DNA"/>
</dbReference>
<evidence type="ECO:0000259" key="1">
    <source>
        <dbReference type="PROSITE" id="PS50035"/>
    </source>
</evidence>
<accession>A0A011W2M3</accession>
<keyword evidence="4" id="KW-1185">Reference proteome</keyword>
<reference evidence="3 4" key="1">
    <citation type="submission" date="2013-06" db="EMBL/GenBank/DDBJ databases">
        <title>Rumen cellulosomics: divergent fiber-degrading strategies revealed by comparative genome-wide analysis of six Ruminococcal strains.</title>
        <authorList>
            <person name="Dassa B."/>
            <person name="Borovok I."/>
            <person name="Lamed R."/>
            <person name="Flint H."/>
            <person name="Yeoman C.J."/>
            <person name="White B."/>
            <person name="Bayer E.A."/>
        </authorList>
    </citation>
    <scope>NUCLEOTIDE SEQUENCE [LARGE SCALE GENOMIC DNA]</scope>
    <source>
        <strain evidence="3 4">SY3</strain>
    </source>
</reference>
<evidence type="ECO:0000313" key="4">
    <source>
        <dbReference type="Proteomes" id="UP000021369"/>
    </source>
</evidence>
<dbReference type="SMART" id="SM00155">
    <property type="entry name" value="PLDc"/>
    <property type="match status" value="1"/>
</dbReference>
<dbReference type="Gene3D" id="3.30.870.10">
    <property type="entry name" value="Endonuclease Chain A"/>
    <property type="match status" value="1"/>
</dbReference>
<dbReference type="SUPFAM" id="SSF56024">
    <property type="entry name" value="Phospholipase D/nuclease"/>
    <property type="match status" value="1"/>
</dbReference>
<proteinExistence type="predicted"/>
<evidence type="ECO:0000313" key="3">
    <source>
        <dbReference type="EMBL" id="EXM41048.1"/>
    </source>
</evidence>